<keyword evidence="1" id="KW-0472">Membrane</keyword>
<evidence type="ECO:0000313" key="2">
    <source>
        <dbReference type="EMBL" id="OMD34182.1"/>
    </source>
</evidence>
<protein>
    <submittedName>
        <fullName evidence="2">Uncharacterized protein</fullName>
    </submittedName>
</protein>
<keyword evidence="1" id="KW-1133">Transmembrane helix</keyword>
<dbReference type="AlphaFoldDB" id="A0A1R0XGL1"/>
<dbReference type="Proteomes" id="UP000187439">
    <property type="component" value="Unassembled WGS sequence"/>
</dbReference>
<feature type="transmembrane region" description="Helical" evidence="1">
    <location>
        <begin position="95"/>
        <end position="115"/>
    </location>
</feature>
<evidence type="ECO:0000313" key="3">
    <source>
        <dbReference type="Proteomes" id="UP000187439"/>
    </source>
</evidence>
<proteinExistence type="predicted"/>
<accession>A0A1R0XGL1</accession>
<keyword evidence="1" id="KW-0812">Transmembrane</keyword>
<dbReference type="EMBL" id="MPTC01000067">
    <property type="protein sequence ID" value="OMD34182.1"/>
    <property type="molecule type" value="Genomic_DNA"/>
</dbReference>
<comment type="caution">
    <text evidence="2">The sequence shown here is derived from an EMBL/GenBank/DDBJ whole genome shotgun (WGS) entry which is preliminary data.</text>
</comment>
<name>A0A1R0XGL1_9BACL</name>
<gene>
    <name evidence="2" type="ORF">BSK52_29480</name>
</gene>
<organism evidence="2 3">
    <name type="scientific">Paenibacillus odorifer</name>
    <dbReference type="NCBI Taxonomy" id="189426"/>
    <lineage>
        <taxon>Bacteria</taxon>
        <taxon>Bacillati</taxon>
        <taxon>Bacillota</taxon>
        <taxon>Bacilli</taxon>
        <taxon>Bacillales</taxon>
        <taxon>Paenibacillaceae</taxon>
        <taxon>Paenibacillus</taxon>
    </lineage>
</organism>
<evidence type="ECO:0000256" key="1">
    <source>
        <dbReference type="SAM" id="Phobius"/>
    </source>
</evidence>
<dbReference type="RefSeq" id="WP_076121952.1">
    <property type="nucleotide sequence ID" value="NZ_MPTC01000067.1"/>
</dbReference>
<feature type="transmembrane region" description="Helical" evidence="1">
    <location>
        <begin position="20"/>
        <end position="43"/>
    </location>
</feature>
<reference evidence="2 3" key="1">
    <citation type="submission" date="2016-10" db="EMBL/GenBank/DDBJ databases">
        <title>Paenibacillus species isolates.</title>
        <authorList>
            <person name="Beno S.M."/>
        </authorList>
    </citation>
    <scope>NUCLEOTIDE SEQUENCE [LARGE SCALE GENOMIC DNA]</scope>
    <source>
        <strain evidence="2 3">FSL H7-0710</strain>
    </source>
</reference>
<sequence length="150" mass="16513">MVVLDSIGYDRTRFSVADGVRISVCFSLTWVWPVLIWSAMGTNETYYRTHQLIFTAMHPVRNQFIVLWLAGIIVAYLTGSGAMIHFLVAGEWERVTAMAVGGLFVSTLAVALGIWSGNGKLSRCISVLTASHNYFADAGCNWKSTSSEKV</sequence>
<feature type="transmembrane region" description="Helical" evidence="1">
    <location>
        <begin position="64"/>
        <end position="89"/>
    </location>
</feature>